<dbReference type="RefSeq" id="WP_165051666.1">
    <property type="nucleotide sequence ID" value="NZ_JAALFE010000015.1"/>
</dbReference>
<keyword evidence="4" id="KW-1185">Reference proteome</keyword>
<feature type="transmembrane region" description="Helical" evidence="2">
    <location>
        <begin position="410"/>
        <end position="429"/>
    </location>
</feature>
<dbReference type="AlphaFoldDB" id="A0A6M1U0R8"/>
<feature type="coiled-coil region" evidence="1">
    <location>
        <begin position="314"/>
        <end position="341"/>
    </location>
</feature>
<organism evidence="3 4">
    <name type="scientific">Paragemmobacter kunshanensis</name>
    <dbReference type="NCBI Taxonomy" id="2583234"/>
    <lineage>
        <taxon>Bacteria</taxon>
        <taxon>Pseudomonadati</taxon>
        <taxon>Pseudomonadota</taxon>
        <taxon>Alphaproteobacteria</taxon>
        <taxon>Rhodobacterales</taxon>
        <taxon>Paracoccaceae</taxon>
        <taxon>Paragemmobacter</taxon>
    </lineage>
</organism>
<dbReference type="PANTHER" id="PTHR32309">
    <property type="entry name" value="TYROSINE-PROTEIN KINASE"/>
    <property type="match status" value="1"/>
</dbReference>
<reference evidence="3 4" key="1">
    <citation type="submission" date="2020-02" db="EMBL/GenBank/DDBJ databases">
        <title>Rhodobacter translucens sp. nov., a novel bacterium isolated from activated sludge.</title>
        <authorList>
            <person name="Liu J."/>
        </authorList>
    </citation>
    <scope>NUCLEOTIDE SEQUENCE [LARGE SCALE GENOMIC DNA]</scope>
    <source>
        <strain evidence="3 4">HX-7-19</strain>
    </source>
</reference>
<keyword evidence="2" id="KW-0812">Transmembrane</keyword>
<feature type="transmembrane region" description="Helical" evidence="2">
    <location>
        <begin position="475"/>
        <end position="494"/>
    </location>
</feature>
<protein>
    <submittedName>
        <fullName evidence="3">Lipopolysaccharide biosynthesis protein</fullName>
    </submittedName>
</protein>
<evidence type="ECO:0000313" key="4">
    <source>
        <dbReference type="Proteomes" id="UP000474758"/>
    </source>
</evidence>
<feature type="coiled-coil region" evidence="1">
    <location>
        <begin position="168"/>
        <end position="238"/>
    </location>
</feature>
<accession>A0A6M1U0R8</accession>
<comment type="caution">
    <text evidence="3">The sequence shown here is derived from an EMBL/GenBank/DDBJ whole genome shotgun (WGS) entry which is preliminary data.</text>
</comment>
<dbReference type="Proteomes" id="UP000474758">
    <property type="component" value="Unassembled WGS sequence"/>
</dbReference>
<gene>
    <name evidence="3" type="ORF">G5V65_15145</name>
</gene>
<keyword evidence="1" id="KW-0175">Coiled coil</keyword>
<evidence type="ECO:0000313" key="3">
    <source>
        <dbReference type="EMBL" id="NGQ92232.1"/>
    </source>
</evidence>
<proteinExistence type="predicted"/>
<keyword evidence="2" id="KW-1133">Transmembrane helix</keyword>
<evidence type="ECO:0000256" key="1">
    <source>
        <dbReference type="SAM" id="Coils"/>
    </source>
</evidence>
<sequence length="518" mass="56720">MNMTFDYRFYLSLLRRRLHYALAILALSTVAGIVLAYTLPPVYRAEARLLVENPQIPDELAASTVSSTATEILLAIQQRILTHSNLLDLSRKFGIHAEATGMPEDAIVADMRNRITMALPGMELRTGVVTVSFGAPTPGESAAVTNEIVEQILRQNVELRTGASGGTLDFFQQEVKRLSQEIGAQNARILEFEQANRNALPESLEFRRSRQSAQQERLLQVERELAGLRDRRQRLADLYEQTGRLGPTLDGLSPEQVRLEELRQELASALVIYSPDNPRVRALQTQVAALEQAVRQQIGGGTGTGTLSAFDLQIADIDGQIDFLAEQKSLLERELEDLAVSIEATPANAIALGELQSDFENLRVQYDQAVQSLADARMGDRIEVTARGQRIIVVDPAIPPSEPAAPNRNLILLGGFAVGLVGIMAMLFLTDLLNRTVRRPAELVTALGITPFGTIPYITTREEERRQRALTRRTMIIAGVLLPVLIGVAIYLMMPSATQTTSVEGAAPSSAAEAPAEN</sequence>
<dbReference type="PANTHER" id="PTHR32309:SF31">
    <property type="entry name" value="CAPSULAR EXOPOLYSACCHARIDE FAMILY"/>
    <property type="match status" value="1"/>
</dbReference>
<evidence type="ECO:0000256" key="2">
    <source>
        <dbReference type="SAM" id="Phobius"/>
    </source>
</evidence>
<dbReference type="EMBL" id="JAALFE010000015">
    <property type="protein sequence ID" value="NGQ92232.1"/>
    <property type="molecule type" value="Genomic_DNA"/>
</dbReference>
<keyword evidence="2" id="KW-0472">Membrane</keyword>
<dbReference type="InterPro" id="IPR050445">
    <property type="entry name" value="Bact_polysacc_biosynth/exp"/>
</dbReference>
<name>A0A6M1U0R8_9RHOB</name>